<dbReference type="EMBL" id="JABEXW010000202">
    <property type="protein sequence ID" value="KAF4968350.1"/>
    <property type="molecule type" value="Genomic_DNA"/>
</dbReference>
<dbReference type="AlphaFoldDB" id="A0A8H4U2N0"/>
<dbReference type="OrthoDB" id="7464126at2759"/>
<comment type="caution">
    <text evidence="1">The sequence shown here is derived from an EMBL/GenBank/DDBJ whole genome shotgun (WGS) entry which is preliminary data.</text>
</comment>
<accession>A0A8H4U2N0</accession>
<reference evidence="1" key="1">
    <citation type="journal article" date="2020" name="BMC Genomics">
        <title>Correction to: Identification and distribution of gene clusters required for synthesis of sphingolipid metabolism inhibitors in diverse species of the filamentous fungus Fusarium.</title>
        <authorList>
            <person name="Kim H.S."/>
            <person name="Lohmar J.M."/>
            <person name="Busman M."/>
            <person name="Brown D.W."/>
            <person name="Naumann T.A."/>
            <person name="Divon H.H."/>
            <person name="Lysoe E."/>
            <person name="Uhlig S."/>
            <person name="Proctor R.H."/>
        </authorList>
    </citation>
    <scope>NUCLEOTIDE SEQUENCE</scope>
    <source>
        <strain evidence="1">NRRL 20472</strain>
    </source>
</reference>
<evidence type="ECO:0008006" key="3">
    <source>
        <dbReference type="Google" id="ProtNLM"/>
    </source>
</evidence>
<reference evidence="1" key="2">
    <citation type="submission" date="2020-05" db="EMBL/GenBank/DDBJ databases">
        <authorList>
            <person name="Kim H.-S."/>
            <person name="Proctor R.H."/>
            <person name="Brown D.W."/>
        </authorList>
    </citation>
    <scope>NUCLEOTIDE SEQUENCE</scope>
    <source>
        <strain evidence="1">NRRL 20472</strain>
    </source>
</reference>
<gene>
    <name evidence="1" type="ORF">FSARC_4296</name>
</gene>
<keyword evidence="2" id="KW-1185">Reference proteome</keyword>
<sequence length="162" mass="18555">MEVLGVIASSIAVAQALVAGRHIVNLIRDIPEIQKEYNLLKNEIELIADFIHESKRFGTSEFANDRSQRLLSITAQQLTNIEDELKGIVRRCAQGSSSNISKRRWLLRERKIEQLREKARNAKSDLQNATLLHHQAVVTNRLKKQDEYAVYKASVPLWAFSY</sequence>
<evidence type="ECO:0000313" key="2">
    <source>
        <dbReference type="Proteomes" id="UP000622797"/>
    </source>
</evidence>
<proteinExistence type="predicted"/>
<name>A0A8H4U2N0_9HYPO</name>
<organism evidence="1 2">
    <name type="scientific">Fusarium sarcochroum</name>
    <dbReference type="NCBI Taxonomy" id="1208366"/>
    <lineage>
        <taxon>Eukaryota</taxon>
        <taxon>Fungi</taxon>
        <taxon>Dikarya</taxon>
        <taxon>Ascomycota</taxon>
        <taxon>Pezizomycotina</taxon>
        <taxon>Sordariomycetes</taxon>
        <taxon>Hypocreomycetidae</taxon>
        <taxon>Hypocreales</taxon>
        <taxon>Nectriaceae</taxon>
        <taxon>Fusarium</taxon>
        <taxon>Fusarium lateritium species complex</taxon>
    </lineage>
</organism>
<dbReference type="Proteomes" id="UP000622797">
    <property type="component" value="Unassembled WGS sequence"/>
</dbReference>
<evidence type="ECO:0000313" key="1">
    <source>
        <dbReference type="EMBL" id="KAF4968350.1"/>
    </source>
</evidence>
<protein>
    <recommendedName>
        <fullName evidence="3">Fungal N-terminal domain-containing protein</fullName>
    </recommendedName>
</protein>